<dbReference type="InterPro" id="IPR001810">
    <property type="entry name" value="F-box_dom"/>
</dbReference>
<protein>
    <recommendedName>
        <fullName evidence="2">F-box domain-containing protein</fullName>
    </recommendedName>
</protein>
<reference evidence="3 4" key="1">
    <citation type="journal article" date="2023" name="IScience">
        <title>Expanded male sex-determining region conserved during the evolution of homothallism in the green alga Volvox.</title>
        <authorList>
            <person name="Yamamoto K."/>
            <person name="Matsuzaki R."/>
            <person name="Mahakham W."/>
            <person name="Heman W."/>
            <person name="Sekimoto H."/>
            <person name="Kawachi M."/>
            <person name="Minakuchi Y."/>
            <person name="Toyoda A."/>
            <person name="Nozaki H."/>
        </authorList>
    </citation>
    <scope>NUCLEOTIDE SEQUENCE [LARGE SCALE GENOMIC DNA]</scope>
    <source>
        <strain evidence="3 4">NIES-4468</strain>
    </source>
</reference>
<feature type="non-terminal residue" evidence="3">
    <location>
        <position position="274"/>
    </location>
</feature>
<organism evidence="3 4">
    <name type="scientific">Volvox africanus</name>
    <dbReference type="NCBI Taxonomy" id="51714"/>
    <lineage>
        <taxon>Eukaryota</taxon>
        <taxon>Viridiplantae</taxon>
        <taxon>Chlorophyta</taxon>
        <taxon>core chlorophytes</taxon>
        <taxon>Chlorophyceae</taxon>
        <taxon>CS clade</taxon>
        <taxon>Chlamydomonadales</taxon>
        <taxon>Volvocaceae</taxon>
        <taxon>Volvox</taxon>
    </lineage>
</organism>
<dbReference type="Gene3D" id="1.20.1280.50">
    <property type="match status" value="1"/>
</dbReference>
<dbReference type="SUPFAM" id="SSF81383">
    <property type="entry name" value="F-box domain"/>
    <property type="match status" value="1"/>
</dbReference>
<comment type="subcellular location">
    <subcellularLocation>
        <location evidence="1">Cytoplasm</location>
        <location evidence="1">Cytoskeleton</location>
        <location evidence="1">Cilium axoneme</location>
    </subcellularLocation>
</comment>
<dbReference type="Pfam" id="PF00646">
    <property type="entry name" value="F-box"/>
    <property type="match status" value="1"/>
</dbReference>
<evidence type="ECO:0000259" key="2">
    <source>
        <dbReference type="Pfam" id="PF00646"/>
    </source>
</evidence>
<evidence type="ECO:0000313" key="3">
    <source>
        <dbReference type="EMBL" id="GLI68891.1"/>
    </source>
</evidence>
<dbReference type="Gene3D" id="3.80.10.10">
    <property type="entry name" value="Ribonuclease Inhibitor"/>
    <property type="match status" value="1"/>
</dbReference>
<proteinExistence type="predicted"/>
<name>A0ABQ5SGZ5_9CHLO</name>
<gene>
    <name evidence="3" type="ORF">VaNZ11_013438</name>
</gene>
<accession>A0ABQ5SGZ5</accession>
<dbReference type="EMBL" id="BSDZ01000080">
    <property type="protein sequence ID" value="GLI68891.1"/>
    <property type="molecule type" value="Genomic_DNA"/>
</dbReference>
<dbReference type="InterPro" id="IPR032675">
    <property type="entry name" value="LRR_dom_sf"/>
</dbReference>
<feature type="domain" description="F-box" evidence="2">
    <location>
        <begin position="12"/>
        <end position="45"/>
    </location>
</feature>
<dbReference type="Proteomes" id="UP001165090">
    <property type="component" value="Unassembled WGS sequence"/>
</dbReference>
<evidence type="ECO:0000256" key="1">
    <source>
        <dbReference type="ARBA" id="ARBA00004430"/>
    </source>
</evidence>
<evidence type="ECO:0000313" key="4">
    <source>
        <dbReference type="Proteomes" id="UP001165090"/>
    </source>
</evidence>
<comment type="caution">
    <text evidence="3">The sequence shown here is derived from an EMBL/GenBank/DDBJ whole genome shotgun (WGS) entry which is preliminary data.</text>
</comment>
<keyword evidence="4" id="KW-1185">Reference proteome</keyword>
<dbReference type="SUPFAM" id="SSF52047">
    <property type="entry name" value="RNI-like"/>
    <property type="match status" value="1"/>
</dbReference>
<dbReference type="InterPro" id="IPR036047">
    <property type="entry name" value="F-box-like_dom_sf"/>
</dbReference>
<sequence length="274" mass="29824">MEAKDGGGTSSWACLNQDILERIGCELSLREILSARLVCRQWCQHAAAAVKRLPHAHQHNQRQLVELDAQPAGREAAWERSLAALAACLPQLSETMVYVSSRVSSEQMAAHLRSLPAALLGLTKLELRYIVPSSVPCLGTALHQLQPSLTNLTGLDTLYLIMGTSPEPSEVEAVLPALSALRDLKLLSGLPQYGFTNSKLEALGCATQLQRLHLEVSGVGQVDTGLTALSRLRRLQQLWLDGLVTLGPAVMCALQQLPELQELRLELDSPQHIP</sequence>